<dbReference type="EnsemblMetazoa" id="G23852.5">
    <property type="protein sequence ID" value="G23852.5:cds"/>
    <property type="gene ID" value="G23852"/>
</dbReference>
<feature type="transmembrane region" description="Helical" evidence="1">
    <location>
        <begin position="127"/>
        <end position="147"/>
    </location>
</feature>
<dbReference type="AlphaFoldDB" id="A0A8W8KGZ1"/>
<dbReference type="EnsemblMetazoa" id="G23852.4">
    <property type="protein sequence ID" value="G23852.4:cds"/>
    <property type="gene ID" value="G23852"/>
</dbReference>
<dbReference type="OrthoDB" id="6126409at2759"/>
<keyword evidence="1" id="KW-0472">Membrane</keyword>
<evidence type="ECO:0000313" key="3">
    <source>
        <dbReference type="Proteomes" id="UP000005408"/>
    </source>
</evidence>
<dbReference type="RefSeq" id="XP_065936664.1">
    <property type="nucleotide sequence ID" value="XM_066080592.1"/>
</dbReference>
<dbReference type="EnsemblMetazoa" id="G23852.3">
    <property type="protein sequence ID" value="G23852.3:cds"/>
    <property type="gene ID" value="G23852"/>
</dbReference>
<keyword evidence="3" id="KW-1185">Reference proteome</keyword>
<feature type="transmembrane region" description="Helical" evidence="1">
    <location>
        <begin position="198"/>
        <end position="219"/>
    </location>
</feature>
<dbReference type="GeneID" id="105321507"/>
<keyword evidence="1" id="KW-1133">Transmembrane helix</keyword>
<evidence type="ECO:0000256" key="1">
    <source>
        <dbReference type="SAM" id="Phobius"/>
    </source>
</evidence>
<feature type="transmembrane region" description="Helical" evidence="1">
    <location>
        <begin position="96"/>
        <end position="115"/>
    </location>
</feature>
<name>A0A8W8KGZ1_MAGGI</name>
<proteinExistence type="predicted"/>
<feature type="transmembrane region" description="Helical" evidence="1">
    <location>
        <begin position="168"/>
        <end position="186"/>
    </location>
</feature>
<feature type="transmembrane region" description="Helical" evidence="1">
    <location>
        <begin position="29"/>
        <end position="46"/>
    </location>
</feature>
<accession>A0A8W8KGZ1</accession>
<dbReference type="Proteomes" id="UP000005408">
    <property type="component" value="Unassembled WGS sequence"/>
</dbReference>
<dbReference type="KEGG" id="crg:105321507"/>
<dbReference type="EnsemblMetazoa" id="G23852.1">
    <property type="protein sequence ID" value="G23852.1:cds"/>
    <property type="gene ID" value="G23852"/>
</dbReference>
<dbReference type="OMA" id="HINSWIV"/>
<sequence length="298" mass="33977">MADLSDYIRGGAFVLLFLVTGLRDLNTWLLADLIFTGVTGFLLYVNPFWTMNLQTNDLKIDVIHGQLNRLFAAFLFGPLLLWLMRRKTSDPSIKAAMLLSRALGISILLIVMTVGQLSYGEIFTDKHFWFGFLGNILWCVANVYQLIKSRPELQGLKQSRGITLLLHINSWIVLLMSLAHMSFANAMCKVQGRRVDKYHIHTTRAAGALMMGWAILTWLAPRFKRREDVRIVFLAQILIWGLSEGTYFILHFQSELMTKRELALRLGTFSPLLLLSLVGLYLCVRPQPPSTSEEKKDQ</sequence>
<dbReference type="RefSeq" id="XP_065936663.1">
    <property type="nucleotide sequence ID" value="XM_066080591.1"/>
</dbReference>
<evidence type="ECO:0000313" key="2">
    <source>
        <dbReference type="EnsemblMetazoa" id="G23852.5:cds"/>
    </source>
</evidence>
<feature type="transmembrane region" description="Helical" evidence="1">
    <location>
        <begin position="231"/>
        <end position="250"/>
    </location>
</feature>
<protein>
    <submittedName>
        <fullName evidence="2">Uncharacterized protein</fullName>
    </submittedName>
</protein>
<dbReference type="EnsemblMetazoa" id="G23852.2">
    <property type="protein sequence ID" value="G23852.2:cds"/>
    <property type="gene ID" value="G23852"/>
</dbReference>
<reference evidence="2" key="1">
    <citation type="submission" date="2022-08" db="UniProtKB">
        <authorList>
            <consortium name="EnsemblMetazoa"/>
        </authorList>
    </citation>
    <scope>IDENTIFICATION</scope>
    <source>
        <strain evidence="2">05x7-T-G4-1.051#20</strain>
    </source>
</reference>
<organism evidence="2 3">
    <name type="scientific">Magallana gigas</name>
    <name type="common">Pacific oyster</name>
    <name type="synonym">Crassostrea gigas</name>
    <dbReference type="NCBI Taxonomy" id="29159"/>
    <lineage>
        <taxon>Eukaryota</taxon>
        <taxon>Metazoa</taxon>
        <taxon>Spiralia</taxon>
        <taxon>Lophotrochozoa</taxon>
        <taxon>Mollusca</taxon>
        <taxon>Bivalvia</taxon>
        <taxon>Autobranchia</taxon>
        <taxon>Pteriomorphia</taxon>
        <taxon>Ostreida</taxon>
        <taxon>Ostreoidea</taxon>
        <taxon>Ostreidae</taxon>
        <taxon>Magallana</taxon>
    </lineage>
</organism>
<keyword evidence="1" id="KW-0812">Transmembrane</keyword>
<feature type="transmembrane region" description="Helical" evidence="1">
    <location>
        <begin position="262"/>
        <end position="284"/>
    </location>
</feature>
<dbReference type="RefSeq" id="XP_011418092.2">
    <property type="nucleotide sequence ID" value="XM_011419790.4"/>
</dbReference>
<feature type="transmembrane region" description="Helical" evidence="1">
    <location>
        <begin position="66"/>
        <end position="84"/>
    </location>
</feature>